<comment type="similarity">
    <text evidence="2">Belongs to the NEMP family.</text>
</comment>
<sequence>ALITNCTTHLLLQFLPLCCLILACLTSSLAQDEIPGINVVSNDIQNKGRIRKPPIRRGTAGNSLEDYYLMHAGREMIVTGDGKTALHVFCYKGEPKTLTTLFKTIELNLDISGDNFHHYEGPNSSVVRQEHQEASWLSFYPWRLRTFKLDIYKESCVGIETNAGFKIYLRVRWVDFWRVVTLITAVVLFFTARHLAKNVFFHYTTGITIGVLGSLLIIVYIVARLVPKKSGALTLMIGGWGLTVYLIQYLWQNFVSIVKENHAVAVGYVVVAGLLSFAMVYRYGPLTDKRSINLVQWAMQLMAVLAIFLSSQYREATLGLIIVMVSYYNIPDKWKSKFHTYWRRRFPPKVTRLTEEEYIQQGTIETRKALDDLRSFCRSPNCDAWKTVSRLRTPQRFVEFVGSPQKRQSNTPNRERFAEFVEGGSHLDDEAILAYESNHLTPNRDEDADPYLTTDDDES</sequence>
<evidence type="ECO:0000256" key="8">
    <source>
        <dbReference type="SAM" id="MobiDB-lite"/>
    </source>
</evidence>
<evidence type="ECO:0000256" key="1">
    <source>
        <dbReference type="ARBA" id="ARBA00004575"/>
    </source>
</evidence>
<dbReference type="GO" id="GO:0005637">
    <property type="term" value="C:nuclear inner membrane"/>
    <property type="evidence" value="ECO:0007669"/>
    <property type="project" value="UniProtKB-SubCell"/>
</dbReference>
<feature type="transmembrane region" description="Helical" evidence="9">
    <location>
        <begin position="232"/>
        <end position="251"/>
    </location>
</feature>
<feature type="compositionally biased region" description="Acidic residues" evidence="8">
    <location>
        <begin position="446"/>
        <end position="459"/>
    </location>
</feature>
<evidence type="ECO:0000256" key="6">
    <source>
        <dbReference type="ARBA" id="ARBA00023136"/>
    </source>
</evidence>
<proteinExistence type="inferred from homology"/>
<dbReference type="Pfam" id="PF10225">
    <property type="entry name" value="NEMP"/>
    <property type="match status" value="1"/>
</dbReference>
<evidence type="ECO:0000256" key="7">
    <source>
        <dbReference type="ARBA" id="ARBA00023242"/>
    </source>
</evidence>
<feature type="region of interest" description="Disordered" evidence="8">
    <location>
        <begin position="436"/>
        <end position="459"/>
    </location>
</feature>
<comment type="subcellular location">
    <subcellularLocation>
        <location evidence="1">Nucleus inner membrane</location>
        <topology evidence="1">Multi-pass membrane protein</topology>
        <orientation evidence="1">Nucleoplasmic side</orientation>
    </subcellularLocation>
</comment>
<dbReference type="Proteomes" id="UP001445076">
    <property type="component" value="Unassembled WGS sequence"/>
</dbReference>
<keyword evidence="7" id="KW-0539">Nucleus</keyword>
<feature type="transmembrane region" description="Helical" evidence="9">
    <location>
        <begin position="203"/>
        <end position="226"/>
    </location>
</feature>
<keyword evidence="3 9" id="KW-0812">Transmembrane</keyword>
<evidence type="ECO:0008006" key="13">
    <source>
        <dbReference type="Google" id="ProtNLM"/>
    </source>
</evidence>
<evidence type="ECO:0000256" key="3">
    <source>
        <dbReference type="ARBA" id="ARBA00022692"/>
    </source>
</evidence>
<feature type="signal peptide" evidence="10">
    <location>
        <begin position="1"/>
        <end position="30"/>
    </location>
</feature>
<feature type="transmembrane region" description="Helical" evidence="9">
    <location>
        <begin position="176"/>
        <end position="196"/>
    </location>
</feature>
<evidence type="ECO:0000256" key="10">
    <source>
        <dbReference type="SAM" id="SignalP"/>
    </source>
</evidence>
<feature type="transmembrane region" description="Helical" evidence="9">
    <location>
        <begin position="263"/>
        <end position="281"/>
    </location>
</feature>
<keyword evidence="5 9" id="KW-1133">Transmembrane helix</keyword>
<evidence type="ECO:0000256" key="2">
    <source>
        <dbReference type="ARBA" id="ARBA00005748"/>
    </source>
</evidence>
<dbReference type="PANTHER" id="PTHR13598">
    <property type="entry name" value="AT07567P-RELATED"/>
    <property type="match status" value="1"/>
</dbReference>
<evidence type="ECO:0000256" key="5">
    <source>
        <dbReference type="ARBA" id="ARBA00022989"/>
    </source>
</evidence>
<reference evidence="11 12" key="1">
    <citation type="journal article" date="2024" name="BMC Genomics">
        <title>Genome assembly of redclaw crayfish (Cherax quadricarinatus) provides insights into its immune adaptation and hypoxia tolerance.</title>
        <authorList>
            <person name="Liu Z."/>
            <person name="Zheng J."/>
            <person name="Li H."/>
            <person name="Fang K."/>
            <person name="Wang S."/>
            <person name="He J."/>
            <person name="Zhou D."/>
            <person name="Weng S."/>
            <person name="Chi M."/>
            <person name="Gu Z."/>
            <person name="He J."/>
            <person name="Li F."/>
            <person name="Wang M."/>
        </authorList>
    </citation>
    <scope>NUCLEOTIDE SEQUENCE [LARGE SCALE GENOMIC DNA]</scope>
    <source>
        <strain evidence="11">ZL_2023a</strain>
    </source>
</reference>
<keyword evidence="6 9" id="KW-0472">Membrane</keyword>
<feature type="chain" id="PRO_5043968112" description="Transmembrane protein 194A" evidence="10">
    <location>
        <begin position="31"/>
        <end position="459"/>
    </location>
</feature>
<name>A0AAW0WG44_CHEQU</name>
<accession>A0AAW0WG44</accession>
<evidence type="ECO:0000313" key="11">
    <source>
        <dbReference type="EMBL" id="KAK8726774.1"/>
    </source>
</evidence>
<keyword evidence="4 10" id="KW-0732">Signal</keyword>
<dbReference type="PANTHER" id="PTHR13598:SF1">
    <property type="entry name" value="AT07567P-RELATED"/>
    <property type="match status" value="1"/>
</dbReference>
<evidence type="ECO:0000256" key="9">
    <source>
        <dbReference type="SAM" id="Phobius"/>
    </source>
</evidence>
<dbReference type="AlphaFoldDB" id="A0AAW0WG44"/>
<evidence type="ECO:0000313" key="12">
    <source>
        <dbReference type="Proteomes" id="UP001445076"/>
    </source>
</evidence>
<keyword evidence="12" id="KW-1185">Reference proteome</keyword>
<organism evidence="11 12">
    <name type="scientific">Cherax quadricarinatus</name>
    <name type="common">Australian red claw crayfish</name>
    <dbReference type="NCBI Taxonomy" id="27406"/>
    <lineage>
        <taxon>Eukaryota</taxon>
        <taxon>Metazoa</taxon>
        <taxon>Ecdysozoa</taxon>
        <taxon>Arthropoda</taxon>
        <taxon>Crustacea</taxon>
        <taxon>Multicrustacea</taxon>
        <taxon>Malacostraca</taxon>
        <taxon>Eumalacostraca</taxon>
        <taxon>Eucarida</taxon>
        <taxon>Decapoda</taxon>
        <taxon>Pleocyemata</taxon>
        <taxon>Astacidea</taxon>
        <taxon>Parastacoidea</taxon>
        <taxon>Parastacidae</taxon>
        <taxon>Cherax</taxon>
    </lineage>
</organism>
<protein>
    <recommendedName>
        <fullName evidence="13">Transmembrane protein 194A</fullName>
    </recommendedName>
</protein>
<comment type="caution">
    <text evidence="11">The sequence shown here is derived from an EMBL/GenBank/DDBJ whole genome shotgun (WGS) entry which is preliminary data.</text>
</comment>
<gene>
    <name evidence="11" type="ORF">OTU49_010046</name>
</gene>
<dbReference type="EMBL" id="JARKIK010000078">
    <property type="protein sequence ID" value="KAK8726774.1"/>
    <property type="molecule type" value="Genomic_DNA"/>
</dbReference>
<feature type="non-terminal residue" evidence="11">
    <location>
        <position position="1"/>
    </location>
</feature>
<evidence type="ECO:0000256" key="4">
    <source>
        <dbReference type="ARBA" id="ARBA00022729"/>
    </source>
</evidence>
<feature type="transmembrane region" description="Helical" evidence="9">
    <location>
        <begin position="301"/>
        <end position="328"/>
    </location>
</feature>
<dbReference type="InterPro" id="IPR019358">
    <property type="entry name" value="NEMP_fam"/>
</dbReference>